<feature type="domain" description="Ubiquitin-like protease family profile" evidence="7">
    <location>
        <begin position="396"/>
        <end position="554"/>
    </location>
</feature>
<dbReference type="GO" id="GO:0016929">
    <property type="term" value="F:deSUMOylase activity"/>
    <property type="evidence" value="ECO:0007669"/>
    <property type="project" value="EnsemblFungi"/>
</dbReference>
<dbReference type="GO" id="GO:0006508">
    <property type="term" value="P:proteolysis"/>
    <property type="evidence" value="ECO:0007669"/>
    <property type="project" value="UniProtKB-KW"/>
</dbReference>
<dbReference type="Gene3D" id="3.30.310.130">
    <property type="entry name" value="Ubiquitin-related"/>
    <property type="match status" value="1"/>
</dbReference>
<feature type="coiled-coil region" evidence="5">
    <location>
        <begin position="335"/>
        <end position="362"/>
    </location>
</feature>
<evidence type="ECO:0000256" key="4">
    <source>
        <dbReference type="ARBA" id="ARBA00022807"/>
    </source>
</evidence>
<dbReference type="GO" id="GO:0000086">
    <property type="term" value="P:G2/M transition of mitotic cell cycle"/>
    <property type="evidence" value="ECO:0007669"/>
    <property type="project" value="EnsemblFungi"/>
</dbReference>
<keyword evidence="3" id="KW-0378">Hydrolase</keyword>
<dbReference type="GO" id="GO:0016926">
    <property type="term" value="P:protein desumoylation"/>
    <property type="evidence" value="ECO:0007669"/>
    <property type="project" value="EnsemblFungi"/>
</dbReference>
<sequence length="582" mass="67162">MYNPGLSHPSKRINVEHYHKPTYSEIATFSFANEPTIFHARRKMTVGDHQGANYSDTNAGGRVIQSDSCPGFYQDMKDALFHAGRAIMTAVGAYDAMSGKTEVTEHNNKANKQQLQDNLEGDERRTSSLVQRPPSKKPKAIENSAIFVKDTPKKQTHSIVDLGERLNNSITPEKQGKAEFCTMKDPFKWHQQGSEGPVSSNKRVPYGSSFIRKKSSRGKTSMDNIQLTSKSPMEEIRYLRMVYNGQYKAPSLIESHKEEQMLLREHELKQYRMSSSTQWNTLTERIKAIMQKSLNKQDFDNDLILLKERKINPSELGQQRLLGREFRFDTSILTFKEEFESYKRLKEERDRVQLEVRERRERLKVLVPQLTKDDLQKVKNTQNRSDNGVVMNKHNIELKVHDFKTLAPRRWLNDIIIEFFMKHVELTTPQLVAFNSYFYTSLSRNGYQGVRRWMKKKKAEIDNLHKVFVPINLNQSHWALGVIDISNSKIYYVDSLSSGPESMSFAILKDLQSYLMQESKGTLGEDFELVHADCPQQPNGFDCGVYVCTNALYLSKDAPLTFDCKDVERMRPYIGHLILSSD</sequence>
<evidence type="ECO:0000256" key="3">
    <source>
        <dbReference type="ARBA" id="ARBA00022801"/>
    </source>
</evidence>
<accession>A0A1G4IPP0</accession>
<gene>
    <name evidence="8" type="ORF">LADA_0A06722G</name>
</gene>
<dbReference type="PROSITE" id="PS50600">
    <property type="entry name" value="ULP_PROTEASE"/>
    <property type="match status" value="1"/>
</dbReference>
<evidence type="ECO:0000256" key="1">
    <source>
        <dbReference type="ARBA" id="ARBA00005234"/>
    </source>
</evidence>
<evidence type="ECO:0000256" key="5">
    <source>
        <dbReference type="SAM" id="Coils"/>
    </source>
</evidence>
<keyword evidence="4" id="KW-0788">Thiol protease</keyword>
<keyword evidence="5" id="KW-0175">Coiled coil</keyword>
<dbReference type="AlphaFoldDB" id="A0A1G4IPP0"/>
<dbReference type="Pfam" id="PF02902">
    <property type="entry name" value="Peptidase_C48"/>
    <property type="match status" value="1"/>
</dbReference>
<dbReference type="GO" id="GO:0005730">
    <property type="term" value="C:nucleolus"/>
    <property type="evidence" value="ECO:0007669"/>
    <property type="project" value="EnsemblFungi"/>
</dbReference>
<evidence type="ECO:0000313" key="9">
    <source>
        <dbReference type="Proteomes" id="UP000190274"/>
    </source>
</evidence>
<dbReference type="SUPFAM" id="SSF54001">
    <property type="entry name" value="Cysteine proteinases"/>
    <property type="match status" value="1"/>
</dbReference>
<proteinExistence type="inferred from homology"/>
<comment type="similarity">
    <text evidence="1">Belongs to the peptidase C48 family.</text>
</comment>
<keyword evidence="9" id="KW-1185">Reference proteome</keyword>
<dbReference type="InterPro" id="IPR003653">
    <property type="entry name" value="Peptidase_C48_C"/>
</dbReference>
<dbReference type="Gene3D" id="1.10.418.20">
    <property type="match status" value="1"/>
</dbReference>
<dbReference type="PANTHER" id="PTHR12606:SF154">
    <property type="entry name" value="UBIQUITIN-LIKE-SPECIFIC PROTEASE 1"/>
    <property type="match status" value="1"/>
</dbReference>
<dbReference type="InterPro" id="IPR038765">
    <property type="entry name" value="Papain-like_cys_pep_sf"/>
</dbReference>
<protein>
    <submittedName>
        <fullName evidence="8">LADA_0A06722g1_1</fullName>
    </submittedName>
</protein>
<organism evidence="8 9">
    <name type="scientific">Lachancea dasiensis</name>
    <dbReference type="NCBI Taxonomy" id="1072105"/>
    <lineage>
        <taxon>Eukaryota</taxon>
        <taxon>Fungi</taxon>
        <taxon>Dikarya</taxon>
        <taxon>Ascomycota</taxon>
        <taxon>Saccharomycotina</taxon>
        <taxon>Saccharomycetes</taxon>
        <taxon>Saccharomycetales</taxon>
        <taxon>Saccharomycetaceae</taxon>
        <taxon>Lachancea</taxon>
    </lineage>
</organism>
<dbReference type="GO" id="GO:0005643">
    <property type="term" value="C:nuclear pore"/>
    <property type="evidence" value="ECO:0007669"/>
    <property type="project" value="EnsemblFungi"/>
</dbReference>
<evidence type="ECO:0000256" key="2">
    <source>
        <dbReference type="ARBA" id="ARBA00022670"/>
    </source>
</evidence>
<dbReference type="STRING" id="1266660.A0A1G4IPP0"/>
<name>A0A1G4IPP0_9SACH</name>
<dbReference type="PANTHER" id="PTHR12606">
    <property type="entry name" value="SENTRIN/SUMO-SPECIFIC PROTEASE"/>
    <property type="match status" value="1"/>
</dbReference>
<dbReference type="FunFam" id="3.30.310.130:FF:000008">
    <property type="entry name" value="Ubiquitin-like-specific protease 1"/>
    <property type="match status" value="1"/>
</dbReference>
<evidence type="ECO:0000259" key="7">
    <source>
        <dbReference type="PROSITE" id="PS50600"/>
    </source>
</evidence>
<dbReference type="EMBL" id="LT598460">
    <property type="protein sequence ID" value="SCU78655.1"/>
    <property type="molecule type" value="Genomic_DNA"/>
</dbReference>
<dbReference type="Proteomes" id="UP000190274">
    <property type="component" value="Chromosome A"/>
</dbReference>
<feature type="region of interest" description="Disordered" evidence="6">
    <location>
        <begin position="115"/>
        <end position="138"/>
    </location>
</feature>
<evidence type="ECO:0000256" key="6">
    <source>
        <dbReference type="SAM" id="MobiDB-lite"/>
    </source>
</evidence>
<evidence type="ECO:0000313" key="8">
    <source>
        <dbReference type="EMBL" id="SCU78655.1"/>
    </source>
</evidence>
<reference evidence="8 9" key="1">
    <citation type="submission" date="2016-03" db="EMBL/GenBank/DDBJ databases">
        <authorList>
            <person name="Devillers H."/>
        </authorList>
    </citation>
    <scope>NUCLEOTIDE SEQUENCE [LARGE SCALE GENOMIC DNA]</scope>
    <source>
        <strain evidence="8">CBS 10888</strain>
    </source>
</reference>
<keyword evidence="2" id="KW-0645">Protease</keyword>
<dbReference type="OrthoDB" id="1939479at2759"/>